<organism evidence="4 5">
    <name type="scientific">Ditylenchus dipsaci</name>
    <dbReference type="NCBI Taxonomy" id="166011"/>
    <lineage>
        <taxon>Eukaryota</taxon>
        <taxon>Metazoa</taxon>
        <taxon>Ecdysozoa</taxon>
        <taxon>Nematoda</taxon>
        <taxon>Chromadorea</taxon>
        <taxon>Rhabditida</taxon>
        <taxon>Tylenchina</taxon>
        <taxon>Tylenchomorpha</taxon>
        <taxon>Sphaerularioidea</taxon>
        <taxon>Anguinidae</taxon>
        <taxon>Anguininae</taxon>
        <taxon>Ditylenchus</taxon>
    </lineage>
</organism>
<dbReference type="Pfam" id="PF00651">
    <property type="entry name" value="BTB"/>
    <property type="match status" value="1"/>
</dbReference>
<dbReference type="Proteomes" id="UP000887574">
    <property type="component" value="Unplaced"/>
</dbReference>
<keyword evidence="2" id="KW-0677">Repeat</keyword>
<protein>
    <submittedName>
        <fullName evidence="5">BTB domain-containing protein</fullName>
    </submittedName>
</protein>
<dbReference type="Gene3D" id="3.30.710.10">
    <property type="entry name" value="Potassium Channel Kv1.1, Chain A"/>
    <property type="match status" value="1"/>
</dbReference>
<dbReference type="InterPro" id="IPR008974">
    <property type="entry name" value="TRAF-like"/>
</dbReference>
<accession>A0A915CZD5</accession>
<evidence type="ECO:0000313" key="4">
    <source>
        <dbReference type="Proteomes" id="UP000887574"/>
    </source>
</evidence>
<dbReference type="SMART" id="SM00225">
    <property type="entry name" value="BTB"/>
    <property type="match status" value="1"/>
</dbReference>
<dbReference type="PANTHER" id="PTHR24412:SF489">
    <property type="entry name" value="RING FINGER DOMAIN AND KELCH REPEAT-CONTAINING PROTEIN DDB_G0271372"/>
    <property type="match status" value="1"/>
</dbReference>
<dbReference type="PROSITE" id="PS50097">
    <property type="entry name" value="BTB"/>
    <property type="match status" value="1"/>
</dbReference>
<proteinExistence type="predicted"/>
<evidence type="ECO:0000313" key="5">
    <source>
        <dbReference type="WBParaSite" id="jg13763"/>
    </source>
</evidence>
<name>A0A915CZD5_9BILA</name>
<evidence type="ECO:0000256" key="2">
    <source>
        <dbReference type="ARBA" id="ARBA00022737"/>
    </source>
</evidence>
<dbReference type="InterPro" id="IPR000210">
    <property type="entry name" value="BTB/POZ_dom"/>
</dbReference>
<evidence type="ECO:0000259" key="3">
    <source>
        <dbReference type="PROSITE" id="PS50097"/>
    </source>
</evidence>
<feature type="domain" description="BTB" evidence="3">
    <location>
        <begin position="17"/>
        <end position="84"/>
    </location>
</feature>
<dbReference type="SUPFAM" id="SSF54695">
    <property type="entry name" value="POZ domain"/>
    <property type="match status" value="1"/>
</dbReference>
<reference evidence="5" key="1">
    <citation type="submission" date="2022-11" db="UniProtKB">
        <authorList>
            <consortium name="WormBaseParasite"/>
        </authorList>
    </citation>
    <scope>IDENTIFICATION</scope>
</reference>
<dbReference type="Gene3D" id="2.60.210.10">
    <property type="entry name" value="Apoptosis, Tumor Necrosis Factor Receptor Associated Protein 2, Chain A"/>
    <property type="match status" value="1"/>
</dbReference>
<keyword evidence="1" id="KW-0880">Kelch repeat</keyword>
<evidence type="ECO:0000256" key="1">
    <source>
        <dbReference type="ARBA" id="ARBA00022441"/>
    </source>
</evidence>
<dbReference type="PANTHER" id="PTHR24412">
    <property type="entry name" value="KELCH PROTEIN"/>
    <property type="match status" value="1"/>
</dbReference>
<dbReference type="AlphaFoldDB" id="A0A915CZD5"/>
<dbReference type="InterPro" id="IPR011333">
    <property type="entry name" value="SKP1/BTB/POZ_sf"/>
</dbReference>
<dbReference type="WBParaSite" id="jg13763">
    <property type="protein sequence ID" value="jg13763"/>
    <property type="gene ID" value="jg13763"/>
</dbReference>
<keyword evidence="4" id="KW-1185">Reference proteome</keyword>
<sequence length="412" mass="47500">MEKMMNQQEMRTDRHFCDVTFSTEGKQIEAHRVVLASCSPYFKAMFTGGFKESRERDIQMPGVDWETLESIVNFCYTGKIKITDANCFIVLPAASFMQIEELQDVMATDSYLQLPLENLKVFAAVRKWIVHDECNRKEHLLQLLETIRMPMLSAQFLVETVSKDPLIRAQVKCRDIVENVKVEDNARRSVLTVRIPAFSQFMHHTQPFYSEPIVVCGLSWRVVAKVIRNTHSPTFGNSFQRLLTCNSNSNGAVLGICLRRENDSRGKSSYCTVSAELKIKSQKDGVEDLVKNIKHTFYPTENSESPLWRDIHCNESPYRFLSSLYLLPKAYAKNDGSYSIRYEVNVHNKDGNYCSYNFEQFLTKFASKHLRFTFTHISLPVDFQVKQLDDAEFQYFLNVFKNSTICGPVDAL</sequence>